<accession>A0AC61NDV7</accession>
<name>A0AC61NDV7_9BACT</name>
<organism evidence="1 2">
    <name type="scientific">Halosquirtibacter laminarini</name>
    <dbReference type="NCBI Taxonomy" id="3374600"/>
    <lineage>
        <taxon>Bacteria</taxon>
        <taxon>Pseudomonadati</taxon>
        <taxon>Bacteroidota</taxon>
        <taxon>Bacteroidia</taxon>
        <taxon>Marinilabiliales</taxon>
        <taxon>Prolixibacteraceae</taxon>
        <taxon>Halosquirtibacter</taxon>
    </lineage>
</organism>
<evidence type="ECO:0000313" key="2">
    <source>
        <dbReference type="Proteomes" id="UP000826212"/>
    </source>
</evidence>
<proteinExistence type="predicted"/>
<gene>
    <name evidence="1" type="primary">recN</name>
    <name evidence="1" type="ORF">K4L44_14110</name>
</gene>
<protein>
    <submittedName>
        <fullName evidence="1">DNA repair protein RecN</fullName>
    </submittedName>
</protein>
<evidence type="ECO:0000313" key="1">
    <source>
        <dbReference type="EMBL" id="QZE13686.1"/>
    </source>
</evidence>
<keyword evidence="2" id="KW-1185">Reference proteome</keyword>
<dbReference type="EMBL" id="CP081303">
    <property type="protein sequence ID" value="QZE13686.1"/>
    <property type="molecule type" value="Genomic_DNA"/>
</dbReference>
<dbReference type="Proteomes" id="UP000826212">
    <property type="component" value="Chromosome"/>
</dbReference>
<sequence length="552" mass="61819">MLKHLSISNYAIISDLSLDLGNGFSIITGETGAGKSIILGALSLLMGARADVSVLKDKQSKCILEAQFDVDAYGLQSLFELYDLDWDSICVIRREITPKGKSRAFVNDSPVSLKVLKEVSGRLIDIHAQNEALKMNESDFQYEVLDSSLADTCLLANYKSCYNQWRKITLDLKEKETALEKACADFDYYQFQVDQLSEASLKDGEQEELEQKRDSMENAEAIHSALYQTANGLSMDDVGITSRIKEIYHLISKVEDHSPEVKELSSRIENALYELRDIANESESLTTSFIFNPVELEDINQRLDLIYTLEQKHRVNSVAELLDIEYNFSQKIGSVSDLEESIASLKSDLELKLVELTHLASCLTDSRMGIVEAVEIYVHDILQDLGMPNAQFKVKIDIQDGFNQWGQNNIEFLLSANKNQLLEPVNKVASGGEISRLMLALKSLLAQKKALPTLIFDEIDTGISGDIARKMGLLLRKMGTCMQVINITHLPQVASLGDHHFFVYKSDSKTETNSHIRELNYDERIVEIAKMLSGEVVTEAALNNAKELLIVS</sequence>
<reference evidence="1" key="1">
    <citation type="submission" date="2021-08" db="EMBL/GenBank/DDBJ databases">
        <title>Novel anaerobic bacterium isolated from sea squirt in East Sea, Republic of Korea.</title>
        <authorList>
            <person name="Nguyen T.H."/>
            <person name="Li Z."/>
            <person name="Lee Y.-J."/>
            <person name="Ko J."/>
            <person name="Kim S.-G."/>
        </authorList>
    </citation>
    <scope>NUCLEOTIDE SEQUENCE</scope>
    <source>
        <strain evidence="1">KCTC 25031</strain>
    </source>
</reference>